<reference evidence="1" key="1">
    <citation type="submission" date="2024-05" db="EMBL/GenBank/DDBJ databases">
        <title>Draft genome sequence of Pseudomonas iranensis M7D1.</title>
        <authorList>
            <person name="Miller S.L."/>
            <person name="Nsubuga A."/>
            <person name="Lu N."/>
            <person name="King J."/>
            <person name="Shears P."/>
            <person name="Lawson P.A."/>
        </authorList>
    </citation>
    <scope>NUCLEOTIDE SEQUENCE</scope>
    <source>
        <strain evidence="1">M7D1</strain>
    </source>
</reference>
<protein>
    <submittedName>
        <fullName evidence="1">Helix-turn-helix domain-containing protein</fullName>
    </submittedName>
</protein>
<organism evidence="1">
    <name type="scientific">Pseudomonas iranensis</name>
    <dbReference type="NCBI Taxonomy" id="2745503"/>
    <lineage>
        <taxon>Bacteria</taxon>
        <taxon>Pseudomonadati</taxon>
        <taxon>Pseudomonadota</taxon>
        <taxon>Gammaproteobacteria</taxon>
        <taxon>Pseudomonadales</taxon>
        <taxon>Pseudomonadaceae</taxon>
        <taxon>Pseudomonas</taxon>
    </lineage>
</organism>
<name>A0AAU7EWH0_9PSED</name>
<dbReference type="EMBL" id="CP157354">
    <property type="protein sequence ID" value="XBL95987.1"/>
    <property type="molecule type" value="Genomic_DNA"/>
</dbReference>
<evidence type="ECO:0000313" key="1">
    <source>
        <dbReference type="EMBL" id="XBL95987.1"/>
    </source>
</evidence>
<dbReference type="AlphaFoldDB" id="A0AAU7EWH0"/>
<sequence>MTNQHYASATPIVTTFNLPIPGTFGTTAQLCTRYQVSRTTWWRWSQMPGFPRAVRFGRSVRWPVEAVEAFLTPQEA</sequence>
<gene>
    <name evidence="1" type="ORF">ABHN08_25530</name>
</gene>
<proteinExistence type="predicted"/>
<dbReference type="InterPro" id="IPR009061">
    <property type="entry name" value="DNA-bd_dom_put_sf"/>
</dbReference>
<accession>A0AAU7EWH0</accession>
<dbReference type="SUPFAM" id="SSF46955">
    <property type="entry name" value="Putative DNA-binding domain"/>
    <property type="match status" value="1"/>
</dbReference>